<name>A0A0B7IQ53_9FLAO</name>
<dbReference type="Pfam" id="PF06537">
    <property type="entry name" value="DHOR"/>
    <property type="match status" value="1"/>
</dbReference>
<gene>
    <name evidence="1" type="ORF">CCAND38_420028</name>
    <name evidence="2" type="ORF">CCAND93_680052</name>
</gene>
<dbReference type="Proteomes" id="UP000045051">
    <property type="component" value="Unassembled WGS sequence"/>
</dbReference>
<evidence type="ECO:0000313" key="2">
    <source>
        <dbReference type="EMBL" id="CEN54031.1"/>
    </source>
</evidence>
<organism evidence="2 3">
    <name type="scientific">Capnocytophaga canis</name>
    <dbReference type="NCBI Taxonomy" id="1848903"/>
    <lineage>
        <taxon>Bacteria</taxon>
        <taxon>Pseudomonadati</taxon>
        <taxon>Bacteroidota</taxon>
        <taxon>Flavobacteriia</taxon>
        <taxon>Flavobacteriales</taxon>
        <taxon>Flavobacteriaceae</taxon>
        <taxon>Capnocytophaga</taxon>
    </lineage>
</organism>
<dbReference type="AlphaFoldDB" id="A0A0B7IQ53"/>
<dbReference type="InterPro" id="IPR010538">
    <property type="entry name" value="DHOR"/>
</dbReference>
<dbReference type="EMBL" id="CDOL01000259">
    <property type="protein sequence ID" value="CEN54031.1"/>
    <property type="molecule type" value="Genomic_DNA"/>
</dbReference>
<dbReference type="InterPro" id="IPR051395">
    <property type="entry name" value="Cytochrome_c_Peroxidase/MauG"/>
</dbReference>
<evidence type="ECO:0000313" key="3">
    <source>
        <dbReference type="Proteomes" id="UP000038200"/>
    </source>
</evidence>
<dbReference type="PANTHER" id="PTHR30600">
    <property type="entry name" value="CYTOCHROME C PEROXIDASE-RELATED"/>
    <property type="match status" value="1"/>
</dbReference>
<reference evidence="3 4" key="1">
    <citation type="submission" date="2015-01" db="EMBL/GenBank/DDBJ databases">
        <authorList>
            <person name="MANFREDI Pablo"/>
        </authorList>
    </citation>
    <scope>NUCLEOTIDE SEQUENCE [LARGE SCALE GENOMIC DNA]</scope>
    <source>
        <strain evidence="1 4">CcD38</strain>
        <strain evidence="2 3">CcD93</strain>
    </source>
</reference>
<dbReference type="GO" id="GO:0009055">
    <property type="term" value="F:electron transfer activity"/>
    <property type="evidence" value="ECO:0007669"/>
    <property type="project" value="InterPro"/>
</dbReference>
<protein>
    <recommendedName>
        <fullName evidence="5">Thiol oxidoreductase</fullName>
    </recommendedName>
</protein>
<dbReference type="GO" id="GO:0004130">
    <property type="term" value="F:cytochrome-c peroxidase activity"/>
    <property type="evidence" value="ECO:0007669"/>
    <property type="project" value="TreeGrafter"/>
</dbReference>
<dbReference type="GO" id="GO:0020037">
    <property type="term" value="F:heme binding"/>
    <property type="evidence" value="ECO:0007669"/>
    <property type="project" value="InterPro"/>
</dbReference>
<evidence type="ECO:0000313" key="1">
    <source>
        <dbReference type="EMBL" id="CEN47114.1"/>
    </source>
</evidence>
<sequence length="111" mass="12719">MWLQGSSPIKALANQTFYPYTDMLLHDMGEDLADGRPDFLADGNEWKTRPLWGIGLQFLVNGHTEFLHDGRAKNVTEAILWHGGEAKDTKEKFKQLSKKDREDLLEFINSI</sequence>
<dbReference type="PANTHER" id="PTHR30600:SF4">
    <property type="entry name" value="CYTOCHROME C DOMAIN-CONTAINING PROTEIN"/>
    <property type="match status" value="1"/>
</dbReference>
<dbReference type="Gene3D" id="1.10.760.10">
    <property type="entry name" value="Cytochrome c-like domain"/>
    <property type="match status" value="1"/>
</dbReference>
<keyword evidence="4" id="KW-1185">Reference proteome</keyword>
<evidence type="ECO:0000313" key="4">
    <source>
        <dbReference type="Proteomes" id="UP000045051"/>
    </source>
</evidence>
<dbReference type="EMBL" id="CDOI01000154">
    <property type="protein sequence ID" value="CEN47114.1"/>
    <property type="molecule type" value="Genomic_DNA"/>
</dbReference>
<evidence type="ECO:0008006" key="5">
    <source>
        <dbReference type="Google" id="ProtNLM"/>
    </source>
</evidence>
<dbReference type="Proteomes" id="UP000038200">
    <property type="component" value="Unassembled WGS sequence"/>
</dbReference>
<accession>A0A0B7IQ53</accession>
<dbReference type="SUPFAM" id="SSF46626">
    <property type="entry name" value="Cytochrome c"/>
    <property type="match status" value="1"/>
</dbReference>
<dbReference type="InterPro" id="IPR036909">
    <property type="entry name" value="Cyt_c-like_dom_sf"/>
</dbReference>
<proteinExistence type="predicted"/>